<name>A0A1H9NTP4_9BURK</name>
<gene>
    <name evidence="1" type="ORF">SAMN02982919_02338</name>
</gene>
<evidence type="ECO:0000313" key="1">
    <source>
        <dbReference type="EMBL" id="SER39356.1"/>
    </source>
</evidence>
<reference evidence="1 2" key="1">
    <citation type="submission" date="2016-10" db="EMBL/GenBank/DDBJ databases">
        <authorList>
            <person name="de Groot N.N."/>
        </authorList>
    </citation>
    <scope>NUCLEOTIDE SEQUENCE [LARGE SCALE GENOMIC DNA]</scope>
    <source>
        <strain evidence="1 2">ATCC 35958</strain>
    </source>
</reference>
<protein>
    <submittedName>
        <fullName evidence="1">Uncharacterized protein</fullName>
    </submittedName>
</protein>
<dbReference type="AlphaFoldDB" id="A0A1H9NTP4"/>
<accession>A0A1H9NTP4</accession>
<evidence type="ECO:0000313" key="2">
    <source>
        <dbReference type="Proteomes" id="UP000199766"/>
    </source>
</evidence>
<dbReference type="Proteomes" id="UP000199766">
    <property type="component" value="Unassembled WGS sequence"/>
</dbReference>
<dbReference type="RefSeq" id="WP_091457762.1">
    <property type="nucleotide sequence ID" value="NZ_FOGD01000007.1"/>
</dbReference>
<proteinExistence type="predicted"/>
<organism evidence="1 2">
    <name type="scientific">Giesbergeria anulus</name>
    <dbReference type="NCBI Taxonomy" id="180197"/>
    <lineage>
        <taxon>Bacteria</taxon>
        <taxon>Pseudomonadati</taxon>
        <taxon>Pseudomonadota</taxon>
        <taxon>Betaproteobacteria</taxon>
        <taxon>Burkholderiales</taxon>
        <taxon>Comamonadaceae</taxon>
        <taxon>Giesbergeria</taxon>
    </lineage>
</organism>
<sequence>MSASMALELQAQAQELSELIKHIELDHSVFIWIFLCCSLILHELILELKPIFAEISPHLAGAAPPATMPIQNKEREKTMQKSHHESPIWKDVTSYQRGKERKPTTFEAKVGALRVVITCGHVHYQNQWVMHCKTLSVDTYRLEEGIDFERAKAEAILIIEERIADLEKCLAKMKNENQ</sequence>
<dbReference type="STRING" id="180197.SAMN02982919_02338"/>
<keyword evidence="2" id="KW-1185">Reference proteome</keyword>
<dbReference type="EMBL" id="FOGD01000007">
    <property type="protein sequence ID" value="SER39356.1"/>
    <property type="molecule type" value="Genomic_DNA"/>
</dbReference>